<accession>A0A2X0K5M6</accession>
<name>A0A2X0K5M6_9ACTN</name>
<reference evidence="3 4" key="1">
    <citation type="submission" date="2018-06" db="EMBL/GenBank/DDBJ databases">
        <title>Streptacidiphilus pinicola sp. nov., isolated from pine grove soil.</title>
        <authorList>
            <person name="Roh S.G."/>
            <person name="Park S."/>
            <person name="Kim M.-K."/>
            <person name="Yun B.-R."/>
            <person name="Park J."/>
            <person name="Kim M.J."/>
            <person name="Kim Y.S."/>
            <person name="Kim S.B."/>
        </authorList>
    </citation>
    <scope>NUCLEOTIDE SEQUENCE [LARGE SCALE GENOMIC DNA]</scope>
    <source>
        <strain evidence="3 4">MMS16-CNU450</strain>
    </source>
</reference>
<gene>
    <name evidence="3" type="ORF">DN069_16245</name>
</gene>
<feature type="compositionally biased region" description="Polar residues" evidence="1">
    <location>
        <begin position="35"/>
        <end position="45"/>
    </location>
</feature>
<evidence type="ECO:0000313" key="4">
    <source>
        <dbReference type="Proteomes" id="UP000248889"/>
    </source>
</evidence>
<dbReference type="Proteomes" id="UP000248889">
    <property type="component" value="Unassembled WGS sequence"/>
</dbReference>
<evidence type="ECO:0000256" key="2">
    <source>
        <dbReference type="SAM" id="Phobius"/>
    </source>
</evidence>
<keyword evidence="2" id="KW-1133">Transmembrane helix</keyword>
<sequence>MGPQAPGFRRLRLLGGVFVVVFLLVVAVAVINRTSGTPAASTGPKSNDAGPPASTAPTTPTGTDPVTTTSNGIGVHYPHTPEGAQSAAANYSVALGSSDMYATQPRHAIVSTVADPAAITQLNNRFDASYDAEANQLGLTNGKAPAGLTFVSRTVPVGTKTDSFTADAATIEVWNTSVGGLAGQGSKRPITEYWYTLTLKLNWSGGDWKVADFSQVDGPTPISGAQTASSYGDMENAVNQFGGFRYAR</sequence>
<proteinExistence type="predicted"/>
<evidence type="ECO:0000256" key="1">
    <source>
        <dbReference type="SAM" id="MobiDB-lite"/>
    </source>
</evidence>
<feature type="compositionally biased region" description="Low complexity" evidence="1">
    <location>
        <begin position="48"/>
        <end position="70"/>
    </location>
</feature>
<keyword evidence="4" id="KW-1185">Reference proteome</keyword>
<protein>
    <submittedName>
        <fullName evidence="3">Uncharacterized protein</fullName>
    </submittedName>
</protein>
<comment type="caution">
    <text evidence="3">The sequence shown here is derived from an EMBL/GenBank/DDBJ whole genome shotgun (WGS) entry which is preliminary data.</text>
</comment>
<keyword evidence="2" id="KW-0812">Transmembrane</keyword>
<dbReference type="EMBL" id="QKYN01000062">
    <property type="protein sequence ID" value="RAG84595.1"/>
    <property type="molecule type" value="Genomic_DNA"/>
</dbReference>
<dbReference type="AlphaFoldDB" id="A0A2X0K5M6"/>
<keyword evidence="2" id="KW-0472">Membrane</keyword>
<organism evidence="3 4">
    <name type="scientific">Streptacidiphilus pinicola</name>
    <dbReference type="NCBI Taxonomy" id="2219663"/>
    <lineage>
        <taxon>Bacteria</taxon>
        <taxon>Bacillati</taxon>
        <taxon>Actinomycetota</taxon>
        <taxon>Actinomycetes</taxon>
        <taxon>Kitasatosporales</taxon>
        <taxon>Streptomycetaceae</taxon>
        <taxon>Streptacidiphilus</taxon>
    </lineage>
</organism>
<evidence type="ECO:0000313" key="3">
    <source>
        <dbReference type="EMBL" id="RAG84595.1"/>
    </source>
</evidence>
<feature type="transmembrane region" description="Helical" evidence="2">
    <location>
        <begin position="12"/>
        <end position="31"/>
    </location>
</feature>
<feature type="region of interest" description="Disordered" evidence="1">
    <location>
        <begin position="35"/>
        <end position="81"/>
    </location>
</feature>